<name>A0A179DHX7_9SPHI</name>
<protein>
    <recommendedName>
        <fullName evidence="1">Carbohydrate-binding domain-containing protein</fullName>
    </recommendedName>
</protein>
<organism evidence="2 3">
    <name type="scientific">Pedobacter psychrophilus</name>
    <dbReference type="NCBI Taxonomy" id="1826909"/>
    <lineage>
        <taxon>Bacteria</taxon>
        <taxon>Pseudomonadati</taxon>
        <taxon>Bacteroidota</taxon>
        <taxon>Sphingobacteriia</taxon>
        <taxon>Sphingobacteriales</taxon>
        <taxon>Sphingobacteriaceae</taxon>
        <taxon>Pedobacter</taxon>
    </lineage>
</organism>
<sequence length="222" mass="25984">MVLTLNNIDIKEALYAPFLDSADITPDVISAKLDEIKKSKIANSPWKSKFPYLPDVSFCIAHNHNNIFVKWYVSEDNIKAEYKKINDAVYRDTCVEFFISFGEGYYNIEFNYIGNCLVGYGEDKTKRQNLPIEILETIKTSYMLKHKPNSNFSYFYWELTTVIPIDIFIHRQDLKIAGQIFSCNFYKCGDDLPKPHFLCWNMINAPEPNFHLPEFFGKIHFE</sequence>
<dbReference type="GO" id="GO:0030246">
    <property type="term" value="F:carbohydrate binding"/>
    <property type="evidence" value="ECO:0007669"/>
    <property type="project" value="InterPro"/>
</dbReference>
<proteinExistence type="predicted"/>
<reference evidence="2 3" key="2">
    <citation type="submission" date="2016-06" db="EMBL/GenBank/DDBJ databases">
        <title>Pedobacter psychrophilus sp. nov., isolated from Antarctic fragmentary rock.</title>
        <authorList>
            <person name="Svec P."/>
        </authorList>
    </citation>
    <scope>NUCLEOTIDE SEQUENCE [LARGE SCALE GENOMIC DNA]</scope>
    <source>
        <strain evidence="2 3">CCM 8644</strain>
    </source>
</reference>
<dbReference type="CDD" id="cd09620">
    <property type="entry name" value="CBM9_like_3"/>
    <property type="match status" value="1"/>
</dbReference>
<feature type="domain" description="Carbohydrate-binding" evidence="1">
    <location>
        <begin position="34"/>
        <end position="221"/>
    </location>
</feature>
<dbReference type="InterPro" id="IPR010502">
    <property type="entry name" value="Carb-bd_dom_fam9"/>
</dbReference>
<evidence type="ECO:0000313" key="3">
    <source>
        <dbReference type="Proteomes" id="UP000078459"/>
    </source>
</evidence>
<accession>A0A179DHX7</accession>
<dbReference type="Gene3D" id="2.60.40.1190">
    <property type="match status" value="1"/>
</dbReference>
<dbReference type="Pfam" id="PF16011">
    <property type="entry name" value="CBM9_2"/>
    <property type="match status" value="1"/>
</dbReference>
<keyword evidence="3" id="KW-1185">Reference proteome</keyword>
<dbReference type="GO" id="GO:0016052">
    <property type="term" value="P:carbohydrate catabolic process"/>
    <property type="evidence" value="ECO:0007669"/>
    <property type="project" value="InterPro"/>
</dbReference>
<reference evidence="2 3" key="1">
    <citation type="submission" date="2016-04" db="EMBL/GenBank/DDBJ databases">
        <authorList>
            <person name="Evans L.H."/>
            <person name="Alamgir A."/>
            <person name="Owens N."/>
            <person name="Weber N.D."/>
            <person name="Virtaneva K."/>
            <person name="Barbian K."/>
            <person name="Babar A."/>
            <person name="Rosenke K."/>
        </authorList>
    </citation>
    <scope>NUCLEOTIDE SEQUENCE [LARGE SCALE GENOMIC DNA]</scope>
    <source>
        <strain evidence="2 3">CCM 8644</strain>
    </source>
</reference>
<gene>
    <name evidence="2" type="ORF">A5893_05040</name>
</gene>
<dbReference type="AlphaFoldDB" id="A0A179DHX7"/>
<dbReference type="GO" id="GO:0004553">
    <property type="term" value="F:hydrolase activity, hydrolyzing O-glycosyl compounds"/>
    <property type="evidence" value="ECO:0007669"/>
    <property type="project" value="InterPro"/>
</dbReference>
<dbReference type="STRING" id="1826909.A5893_05040"/>
<comment type="caution">
    <text evidence="2">The sequence shown here is derived from an EMBL/GenBank/DDBJ whole genome shotgun (WGS) entry which is preliminary data.</text>
</comment>
<evidence type="ECO:0000313" key="2">
    <source>
        <dbReference type="EMBL" id="OAQ40320.1"/>
    </source>
</evidence>
<dbReference type="EMBL" id="LWHJ01000022">
    <property type="protein sequence ID" value="OAQ40320.1"/>
    <property type="molecule type" value="Genomic_DNA"/>
</dbReference>
<dbReference type="SUPFAM" id="SSF49344">
    <property type="entry name" value="CBD9-like"/>
    <property type="match status" value="1"/>
</dbReference>
<dbReference type="Proteomes" id="UP000078459">
    <property type="component" value="Unassembled WGS sequence"/>
</dbReference>
<evidence type="ECO:0000259" key="1">
    <source>
        <dbReference type="Pfam" id="PF16011"/>
    </source>
</evidence>